<dbReference type="Pfam" id="PF11848">
    <property type="entry name" value="DUF3368"/>
    <property type="match status" value="1"/>
</dbReference>
<sequence>MVLFVYYCIRMYTNNMKITCDADGLIKTTKAGVLEILAQHAEMLVGPEVLRESIEEGKARGYSDAFEIERIAQQDLRKRQSRPHLQAEYLLGGLKLGKGEQEALRLYFSEGADAILSDDRGFLSVLEAHGIPYLTPAAVVVALFEWGILQNKEAFQALELLRPFIRNEQYQVALQDLQDWERRTS</sequence>
<evidence type="ECO:0000313" key="2">
    <source>
        <dbReference type="Proteomes" id="UP000769766"/>
    </source>
</evidence>
<accession>A0A932FVS2</accession>
<name>A0A932FVS2_UNCTE</name>
<proteinExistence type="predicted"/>
<dbReference type="EMBL" id="JACPRF010000274">
    <property type="protein sequence ID" value="MBI2877020.1"/>
    <property type="molecule type" value="Genomic_DNA"/>
</dbReference>
<evidence type="ECO:0008006" key="3">
    <source>
        <dbReference type="Google" id="ProtNLM"/>
    </source>
</evidence>
<evidence type="ECO:0000313" key="1">
    <source>
        <dbReference type="EMBL" id="MBI2877020.1"/>
    </source>
</evidence>
<comment type="caution">
    <text evidence="1">The sequence shown here is derived from an EMBL/GenBank/DDBJ whole genome shotgun (WGS) entry which is preliminary data.</text>
</comment>
<dbReference type="AlphaFoldDB" id="A0A932FVS2"/>
<organism evidence="1 2">
    <name type="scientific">Tectimicrobiota bacterium</name>
    <dbReference type="NCBI Taxonomy" id="2528274"/>
    <lineage>
        <taxon>Bacteria</taxon>
        <taxon>Pseudomonadati</taxon>
        <taxon>Nitrospinota/Tectimicrobiota group</taxon>
        <taxon>Candidatus Tectimicrobiota</taxon>
    </lineage>
</organism>
<reference evidence="1" key="1">
    <citation type="submission" date="2020-07" db="EMBL/GenBank/DDBJ databases">
        <title>Huge and variable diversity of episymbiotic CPR bacteria and DPANN archaea in groundwater ecosystems.</title>
        <authorList>
            <person name="He C.Y."/>
            <person name="Keren R."/>
            <person name="Whittaker M."/>
            <person name="Farag I.F."/>
            <person name="Doudna J."/>
            <person name="Cate J.H.D."/>
            <person name="Banfield J.F."/>
        </authorList>
    </citation>
    <scope>NUCLEOTIDE SEQUENCE</scope>
    <source>
        <strain evidence="1">NC_groundwater_672_Ag_B-0.1um_62_36</strain>
    </source>
</reference>
<gene>
    <name evidence="1" type="ORF">HYY20_09080</name>
</gene>
<protein>
    <recommendedName>
        <fullName evidence="3">DUF3368 domain-containing protein</fullName>
    </recommendedName>
</protein>
<dbReference type="InterPro" id="IPR021799">
    <property type="entry name" value="PIN-like_prokaryotic"/>
</dbReference>
<dbReference type="Proteomes" id="UP000769766">
    <property type="component" value="Unassembled WGS sequence"/>
</dbReference>